<evidence type="ECO:0000256" key="2">
    <source>
        <dbReference type="ARBA" id="ARBA00008787"/>
    </source>
</evidence>
<dbReference type="EMBL" id="RJVO01000007">
    <property type="protein sequence ID" value="ROH87759.1"/>
    <property type="molecule type" value="Genomic_DNA"/>
</dbReference>
<sequence>MATSYNSMLHQYQQASASAVFTASPHKLIEMCLAGALERIAIARGAIARGDSAEKARRISASVAIVEHLRVSLDKAAGGELAANLDRLYDYIVRRLAQANAGNDASLLDEVAELLGQIKSGWDSLASHEVRAVTTRALGAAA</sequence>
<dbReference type="Proteomes" id="UP000282106">
    <property type="component" value="Unassembled WGS sequence"/>
</dbReference>
<dbReference type="InterPro" id="IPR003713">
    <property type="entry name" value="FliS"/>
</dbReference>
<evidence type="ECO:0000256" key="5">
    <source>
        <dbReference type="ARBA" id="ARBA00023186"/>
    </source>
</evidence>
<proteinExistence type="inferred from homology"/>
<dbReference type="PANTHER" id="PTHR34773">
    <property type="entry name" value="FLAGELLAR SECRETION CHAPERONE FLIS"/>
    <property type="match status" value="1"/>
</dbReference>
<dbReference type="AlphaFoldDB" id="A0A3N0V4R5"/>
<dbReference type="CDD" id="cd16098">
    <property type="entry name" value="FliS"/>
    <property type="match status" value="1"/>
</dbReference>
<dbReference type="Pfam" id="PF02561">
    <property type="entry name" value="FliS"/>
    <property type="match status" value="1"/>
</dbReference>
<dbReference type="PANTHER" id="PTHR34773:SF1">
    <property type="entry name" value="FLAGELLAR SECRETION CHAPERONE FLIS"/>
    <property type="match status" value="1"/>
</dbReference>
<protein>
    <recommendedName>
        <fullName evidence="6">Flagellar secretion chaperone FliS</fullName>
    </recommendedName>
</protein>
<dbReference type="InterPro" id="IPR036584">
    <property type="entry name" value="FliS_sf"/>
</dbReference>
<dbReference type="GO" id="GO:0005829">
    <property type="term" value="C:cytosol"/>
    <property type="evidence" value="ECO:0007669"/>
    <property type="project" value="UniProtKB-SubCell"/>
</dbReference>
<keyword evidence="7" id="KW-0969">Cilium</keyword>
<organism evidence="7 8">
    <name type="scientific">Stagnimonas aquatica</name>
    <dbReference type="NCBI Taxonomy" id="2689987"/>
    <lineage>
        <taxon>Bacteria</taxon>
        <taxon>Pseudomonadati</taxon>
        <taxon>Pseudomonadota</taxon>
        <taxon>Gammaproteobacteria</taxon>
        <taxon>Nevskiales</taxon>
        <taxon>Nevskiaceae</taxon>
        <taxon>Stagnimonas</taxon>
    </lineage>
</organism>
<keyword evidence="7" id="KW-0282">Flagellum</keyword>
<evidence type="ECO:0000313" key="7">
    <source>
        <dbReference type="EMBL" id="ROH87759.1"/>
    </source>
</evidence>
<accession>A0A3N0V4R5</accession>
<dbReference type="FunCoup" id="A0A3N0V4R5">
    <property type="interactions" value="54"/>
</dbReference>
<dbReference type="RefSeq" id="WP_123212483.1">
    <property type="nucleotide sequence ID" value="NZ_RJVO01000007.1"/>
</dbReference>
<comment type="similarity">
    <text evidence="2 6">Belongs to the FliS family.</text>
</comment>
<keyword evidence="5" id="KW-0143">Chaperone</keyword>
<evidence type="ECO:0000256" key="1">
    <source>
        <dbReference type="ARBA" id="ARBA00004514"/>
    </source>
</evidence>
<name>A0A3N0V4R5_9GAMM</name>
<evidence type="ECO:0000313" key="8">
    <source>
        <dbReference type="Proteomes" id="UP000282106"/>
    </source>
</evidence>
<dbReference type="InParanoid" id="A0A3N0V4R5"/>
<dbReference type="PIRSF" id="PIRSF039090">
    <property type="entry name" value="Flis"/>
    <property type="match status" value="1"/>
</dbReference>
<keyword evidence="3 6" id="KW-0963">Cytoplasm</keyword>
<dbReference type="SUPFAM" id="SSF101116">
    <property type="entry name" value="Flagellar export chaperone FliS"/>
    <property type="match status" value="1"/>
</dbReference>
<comment type="caution">
    <text evidence="7">The sequence shown here is derived from an EMBL/GenBank/DDBJ whole genome shotgun (WGS) entry which is preliminary data.</text>
</comment>
<keyword evidence="8" id="KW-1185">Reference proteome</keyword>
<dbReference type="Gene3D" id="1.20.120.340">
    <property type="entry name" value="Flagellar protein FliS"/>
    <property type="match status" value="1"/>
</dbReference>
<dbReference type="NCBIfam" id="TIGR00208">
    <property type="entry name" value="fliS"/>
    <property type="match status" value="1"/>
</dbReference>
<comment type="subcellular location">
    <subcellularLocation>
        <location evidence="1 6">Cytoplasm</location>
        <location evidence="1 6">Cytosol</location>
    </subcellularLocation>
</comment>
<dbReference type="GO" id="GO:0044780">
    <property type="term" value="P:bacterial-type flagellum assembly"/>
    <property type="evidence" value="ECO:0007669"/>
    <property type="project" value="InterPro"/>
</dbReference>
<evidence type="ECO:0000256" key="6">
    <source>
        <dbReference type="PIRNR" id="PIRNR039090"/>
    </source>
</evidence>
<keyword evidence="4 6" id="KW-1005">Bacterial flagellum biogenesis</keyword>
<reference evidence="7 8" key="1">
    <citation type="submission" date="2018-10" db="EMBL/GenBank/DDBJ databases">
        <authorList>
            <person name="Chen W.-M."/>
        </authorList>
    </citation>
    <scope>NUCLEOTIDE SEQUENCE [LARGE SCALE GENOMIC DNA]</scope>
    <source>
        <strain evidence="7 8">THS-13</strain>
    </source>
</reference>
<keyword evidence="7" id="KW-0966">Cell projection</keyword>
<dbReference type="GO" id="GO:0071973">
    <property type="term" value="P:bacterial-type flagellum-dependent cell motility"/>
    <property type="evidence" value="ECO:0007669"/>
    <property type="project" value="TreeGrafter"/>
</dbReference>
<evidence type="ECO:0000256" key="4">
    <source>
        <dbReference type="ARBA" id="ARBA00022795"/>
    </source>
</evidence>
<evidence type="ECO:0000256" key="3">
    <source>
        <dbReference type="ARBA" id="ARBA00022490"/>
    </source>
</evidence>
<gene>
    <name evidence="7" type="primary">fliS</name>
    <name evidence="7" type="ORF">ED208_13665</name>
</gene>